<gene>
    <name evidence="2" type="ORF">WR25_22340</name>
</gene>
<organism evidence="2 3">
    <name type="scientific">Diploscapter pachys</name>
    <dbReference type="NCBI Taxonomy" id="2018661"/>
    <lineage>
        <taxon>Eukaryota</taxon>
        <taxon>Metazoa</taxon>
        <taxon>Ecdysozoa</taxon>
        <taxon>Nematoda</taxon>
        <taxon>Chromadorea</taxon>
        <taxon>Rhabditida</taxon>
        <taxon>Rhabditina</taxon>
        <taxon>Rhabditomorpha</taxon>
        <taxon>Rhabditoidea</taxon>
        <taxon>Rhabditidae</taxon>
        <taxon>Diploscapter</taxon>
    </lineage>
</organism>
<feature type="region of interest" description="Disordered" evidence="1">
    <location>
        <begin position="1"/>
        <end position="22"/>
    </location>
</feature>
<evidence type="ECO:0000256" key="1">
    <source>
        <dbReference type="SAM" id="MobiDB-lite"/>
    </source>
</evidence>
<evidence type="ECO:0000313" key="3">
    <source>
        <dbReference type="Proteomes" id="UP000218231"/>
    </source>
</evidence>
<name>A0A2A2K5B0_9BILA</name>
<proteinExistence type="predicted"/>
<feature type="compositionally biased region" description="Basic residues" evidence="1">
    <location>
        <begin position="70"/>
        <end position="82"/>
    </location>
</feature>
<dbReference type="AlphaFoldDB" id="A0A2A2K5B0"/>
<reference evidence="2 3" key="1">
    <citation type="journal article" date="2017" name="Curr. Biol.">
        <title>Genome architecture and evolution of a unichromosomal asexual nematode.</title>
        <authorList>
            <person name="Fradin H."/>
            <person name="Zegar C."/>
            <person name="Gutwein M."/>
            <person name="Lucas J."/>
            <person name="Kovtun M."/>
            <person name="Corcoran D."/>
            <person name="Baugh L.R."/>
            <person name="Kiontke K."/>
            <person name="Gunsalus K."/>
            <person name="Fitch D.H."/>
            <person name="Piano F."/>
        </authorList>
    </citation>
    <scope>NUCLEOTIDE SEQUENCE [LARGE SCALE GENOMIC DNA]</scope>
    <source>
        <strain evidence="2">PF1309</strain>
    </source>
</reference>
<dbReference type="EMBL" id="LIAE01009614">
    <property type="protein sequence ID" value="PAV69053.1"/>
    <property type="molecule type" value="Genomic_DNA"/>
</dbReference>
<protein>
    <submittedName>
        <fullName evidence="2">Uncharacterized protein</fullName>
    </submittedName>
</protein>
<accession>A0A2A2K5B0</accession>
<dbReference type="Proteomes" id="UP000218231">
    <property type="component" value="Unassembled WGS sequence"/>
</dbReference>
<comment type="caution">
    <text evidence="2">The sequence shown here is derived from an EMBL/GenBank/DDBJ whole genome shotgun (WGS) entry which is preliminary data.</text>
</comment>
<sequence length="134" mass="15268">MAARTARAGRGPSARIEPEFEQQRPLQGQLVVVGYQPDDRRAMFDCRRDAFEIVVNQRRIERREQLPARHAARANRRRRHQRQAIAEPKGQPERPIEHQQVAVGQGGRICGVVSPIGHIGEIDRPRADRITGEE</sequence>
<keyword evidence="3" id="KW-1185">Reference proteome</keyword>
<evidence type="ECO:0000313" key="2">
    <source>
        <dbReference type="EMBL" id="PAV69053.1"/>
    </source>
</evidence>
<feature type="region of interest" description="Disordered" evidence="1">
    <location>
        <begin position="65"/>
        <end position="96"/>
    </location>
</feature>